<dbReference type="RefSeq" id="WP_334316030.1">
    <property type="nucleotide sequence ID" value="NZ_CP065938.1"/>
</dbReference>
<accession>A0ABY5Y2K3</accession>
<name>A0ABY5Y2K3_9BACT</name>
<dbReference type="EMBL" id="CP065938">
    <property type="protein sequence ID" value="UWX06422.1"/>
    <property type="molecule type" value="Genomic_DNA"/>
</dbReference>
<gene>
    <name evidence="1" type="ORF">JBF11_03670</name>
</gene>
<organism evidence="1 2">
    <name type="scientific">Taurinivorans muris</name>
    <dbReference type="NCBI Taxonomy" id="2787751"/>
    <lineage>
        <taxon>Bacteria</taxon>
        <taxon>Pseudomonadati</taxon>
        <taxon>Thermodesulfobacteriota</taxon>
        <taxon>Desulfovibrionia</taxon>
        <taxon>Desulfovibrionales</taxon>
        <taxon>Desulfovibrionaceae</taxon>
        <taxon>Taurinivorans</taxon>
    </lineage>
</organism>
<evidence type="ECO:0000313" key="1">
    <source>
        <dbReference type="EMBL" id="UWX06422.1"/>
    </source>
</evidence>
<proteinExistence type="predicted"/>
<reference evidence="1" key="1">
    <citation type="submission" date="2020-12" db="EMBL/GenBank/DDBJ databases">
        <title>Taurinivorans muris gen. nov., sp. nov., fundamental and realized metabolic niche of a ubiquitous sulfidogenic bacterium in the murine intestine.</title>
        <authorList>
            <person name="Ye H."/>
            <person name="Hanson B.T."/>
            <person name="Loy A."/>
        </authorList>
    </citation>
    <scope>NUCLEOTIDE SEQUENCE</scope>
    <source>
        <strain evidence="1">LT0009</strain>
    </source>
</reference>
<evidence type="ECO:0000313" key="2">
    <source>
        <dbReference type="Proteomes" id="UP001058120"/>
    </source>
</evidence>
<sequence>MSNVENELLNWKQACTILSCSRSYFYNLVNTGVLQGLRLGKKQGVRVYKKDCLSYLKKKKI</sequence>
<keyword evidence="2" id="KW-1185">Reference proteome</keyword>
<protein>
    <submittedName>
        <fullName evidence="1">Helix-turn-helix domain-containing protein</fullName>
    </submittedName>
</protein>
<dbReference type="Proteomes" id="UP001058120">
    <property type="component" value="Chromosome"/>
</dbReference>